<evidence type="ECO:0000313" key="5">
    <source>
        <dbReference type="Proteomes" id="UP000241890"/>
    </source>
</evidence>
<accession>A0A2R5GST4</accession>
<dbReference type="InParanoid" id="A0A2R5GST4"/>
<dbReference type="OrthoDB" id="1434354at2759"/>
<proteinExistence type="predicted"/>
<dbReference type="InterPro" id="IPR051064">
    <property type="entry name" value="SEC14/CRAL-TRIO_domain"/>
</dbReference>
<organism evidence="4 5">
    <name type="scientific">Hondaea fermentalgiana</name>
    <dbReference type="NCBI Taxonomy" id="2315210"/>
    <lineage>
        <taxon>Eukaryota</taxon>
        <taxon>Sar</taxon>
        <taxon>Stramenopiles</taxon>
        <taxon>Bigyra</taxon>
        <taxon>Labyrinthulomycetes</taxon>
        <taxon>Thraustochytrida</taxon>
        <taxon>Thraustochytriidae</taxon>
        <taxon>Hondaea</taxon>
    </lineage>
</organism>
<dbReference type="PANTHER" id="PTHR23324:SF83">
    <property type="entry name" value="SEC14-LIKE PROTEIN 2"/>
    <property type="match status" value="1"/>
</dbReference>
<dbReference type="InterPro" id="IPR036598">
    <property type="entry name" value="GOLD_dom_sf"/>
</dbReference>
<dbReference type="AlphaFoldDB" id="A0A2R5GST4"/>
<dbReference type="SUPFAM" id="SSF46938">
    <property type="entry name" value="CRAL/TRIO N-terminal domain"/>
    <property type="match status" value="1"/>
</dbReference>
<reference evidence="4 5" key="1">
    <citation type="submission" date="2017-12" db="EMBL/GenBank/DDBJ databases">
        <title>Sequencing, de novo assembly and annotation of complete genome of a new Thraustochytrid species, strain FCC1311.</title>
        <authorList>
            <person name="Sedici K."/>
            <person name="Godart F."/>
            <person name="Aiese Cigliano R."/>
            <person name="Sanseverino W."/>
            <person name="Barakat M."/>
            <person name="Ortet P."/>
            <person name="Marechal E."/>
            <person name="Cagnac O."/>
            <person name="Amato A."/>
        </authorList>
    </citation>
    <scope>NUCLEOTIDE SEQUENCE [LARGE SCALE GENOMIC DNA]</scope>
</reference>
<comment type="caution">
    <text evidence="4">The sequence shown here is derived from an EMBL/GenBank/DDBJ whole genome shotgun (WGS) entry which is preliminary data.</text>
</comment>
<evidence type="ECO:0000259" key="3">
    <source>
        <dbReference type="PROSITE" id="PS50866"/>
    </source>
</evidence>
<dbReference type="InterPro" id="IPR036865">
    <property type="entry name" value="CRAL-TRIO_dom_sf"/>
</dbReference>
<feature type="domain" description="CRAL-TRIO" evidence="2">
    <location>
        <begin position="101"/>
        <end position="296"/>
    </location>
</feature>
<dbReference type="SUPFAM" id="SSF101576">
    <property type="entry name" value="Supernatant protein factor (SPF), C-terminal domain"/>
    <property type="match status" value="1"/>
</dbReference>
<dbReference type="PROSITE" id="PS50866">
    <property type="entry name" value="GOLD"/>
    <property type="match status" value="1"/>
</dbReference>
<feature type="region of interest" description="Disordered" evidence="1">
    <location>
        <begin position="1"/>
        <end position="26"/>
    </location>
</feature>
<dbReference type="InterPro" id="IPR001251">
    <property type="entry name" value="CRAL-TRIO_dom"/>
</dbReference>
<dbReference type="Gene3D" id="2.60.120.680">
    <property type="entry name" value="GOLD domain"/>
    <property type="match status" value="1"/>
</dbReference>
<evidence type="ECO:0000313" key="4">
    <source>
        <dbReference type="EMBL" id="GBG33937.1"/>
    </source>
</evidence>
<dbReference type="Pfam" id="PF03765">
    <property type="entry name" value="CRAL_TRIO_N"/>
    <property type="match status" value="1"/>
</dbReference>
<dbReference type="InterPro" id="IPR009038">
    <property type="entry name" value="GOLD_dom"/>
</dbReference>
<dbReference type="EMBL" id="BEYU01000174">
    <property type="protein sequence ID" value="GBG33937.1"/>
    <property type="molecule type" value="Genomic_DNA"/>
</dbReference>
<sequence length="481" mass="52962">MSSAAVERAKHGDVATEASGPEEKAKAEKVLETLTSTTAWTRDNVVASLTIPPGEEYLETTLVRFLRARNGDVTKAATMMDEALTFRKRHDVDNLLNKPMSKELLRHVRLGVYDGILSSFDNFGRPVYMLRGGLSNEGIHEILKKPHEYTGEWSSQALEDAFMHWHIVMQEYLTRVLCAEATAKAGRLINKYLVIDDLKGLSLHGIAGVYKTIGYFKKTAYIDQLLYPEMMSMFMIINSSALFRAPWKLISSFLDGDTVRKIFILGGPSQYLPPLEAVLSKDKRPDFLGGTLPGAHVTTVNTPDTVIFDRIDDICLANAQKNGFDIAQRCAPLKQLTVAAKAVETITSEVSAGETIEWQLTVDAHDIGLRVFFKPSDSQEIEVIDEPEKKHQSSDVRLHMSYVASTNGLLTIEVSNKHSRFRSKSVSYRVYTWQSKVPAQDAELPNSDNVSVGVGKATATASTLPVDAGAPAVPANATGAE</sequence>
<dbReference type="GO" id="GO:0005737">
    <property type="term" value="C:cytoplasm"/>
    <property type="evidence" value="ECO:0007669"/>
    <property type="project" value="TreeGrafter"/>
</dbReference>
<gene>
    <name evidence="4" type="ORF">FCC1311_046931</name>
</gene>
<dbReference type="InterPro" id="IPR036273">
    <property type="entry name" value="CRAL/TRIO_N_dom_sf"/>
</dbReference>
<evidence type="ECO:0000259" key="2">
    <source>
        <dbReference type="PROSITE" id="PS50191"/>
    </source>
</evidence>
<dbReference type="SMART" id="SM00516">
    <property type="entry name" value="SEC14"/>
    <property type="match status" value="1"/>
</dbReference>
<dbReference type="Proteomes" id="UP000241890">
    <property type="component" value="Unassembled WGS sequence"/>
</dbReference>
<evidence type="ECO:0000256" key="1">
    <source>
        <dbReference type="SAM" id="MobiDB-lite"/>
    </source>
</evidence>
<dbReference type="Gene3D" id="3.40.525.10">
    <property type="entry name" value="CRAL-TRIO lipid binding domain"/>
    <property type="match status" value="1"/>
</dbReference>
<dbReference type="CDD" id="cd00170">
    <property type="entry name" value="SEC14"/>
    <property type="match status" value="1"/>
</dbReference>
<keyword evidence="5" id="KW-1185">Reference proteome</keyword>
<feature type="domain" description="GOLD" evidence="3">
    <location>
        <begin position="328"/>
        <end position="432"/>
    </location>
</feature>
<dbReference type="PANTHER" id="PTHR23324">
    <property type="entry name" value="SEC14 RELATED PROTEIN"/>
    <property type="match status" value="1"/>
</dbReference>
<dbReference type="Pfam" id="PF00650">
    <property type="entry name" value="CRAL_TRIO"/>
    <property type="match status" value="1"/>
</dbReference>
<protein>
    <submittedName>
        <fullName evidence="4">Phosphatidylinositol/phosphatidylcholine transfer protein SFH2</fullName>
    </submittedName>
</protein>
<name>A0A2R5GST4_9STRA</name>
<dbReference type="PROSITE" id="PS50191">
    <property type="entry name" value="CRAL_TRIO"/>
    <property type="match status" value="1"/>
</dbReference>
<dbReference type="SMART" id="SM01100">
    <property type="entry name" value="CRAL_TRIO_N"/>
    <property type="match status" value="1"/>
</dbReference>
<dbReference type="InterPro" id="IPR011074">
    <property type="entry name" value="CRAL/TRIO_N_dom"/>
</dbReference>
<dbReference type="SUPFAM" id="SSF52087">
    <property type="entry name" value="CRAL/TRIO domain"/>
    <property type="match status" value="1"/>
</dbReference>